<comment type="cofactor">
    <cofactor evidence="2">
        <name>Mg(2+)</name>
        <dbReference type="ChEBI" id="CHEBI:18420"/>
    </cofactor>
</comment>
<evidence type="ECO:0000256" key="5">
    <source>
        <dbReference type="ARBA" id="ARBA00010810"/>
    </source>
</evidence>
<evidence type="ECO:0000259" key="17">
    <source>
        <dbReference type="Pfam" id="PF02516"/>
    </source>
</evidence>
<dbReference type="GO" id="GO:0004579">
    <property type="term" value="F:dolichyl-diphosphooligosaccharide-protein glycotransferase activity"/>
    <property type="evidence" value="ECO:0007669"/>
    <property type="project" value="UniProtKB-EC"/>
</dbReference>
<keyword evidence="11" id="KW-0460">Magnesium</keyword>
<feature type="transmembrane region" description="Helical" evidence="16">
    <location>
        <begin position="175"/>
        <end position="191"/>
    </location>
</feature>
<keyword evidence="12 16" id="KW-1133">Transmembrane helix</keyword>
<evidence type="ECO:0000256" key="12">
    <source>
        <dbReference type="ARBA" id="ARBA00022989"/>
    </source>
</evidence>
<evidence type="ECO:0000256" key="16">
    <source>
        <dbReference type="SAM" id="Phobius"/>
    </source>
</evidence>
<dbReference type="GO" id="GO:0043687">
    <property type="term" value="P:post-translational protein modification"/>
    <property type="evidence" value="ECO:0007669"/>
    <property type="project" value="TreeGrafter"/>
</dbReference>
<comment type="catalytic activity">
    <reaction evidence="15">
        <text>a di-trans,poly-cis-dolichyl diphosphooligosaccharide + L-asparaginyl-[protein] = N(4)-(oligosaccharide-(1-&gt;4)-N-acetyl-beta-D-glucosaminyl-(1-&gt;4)-N-acetyl-beta-D-glucosaminyl)-L-asparaginyl-[protein] + a di-trans,poly-cis-dolichyl diphosphate + H(+)</text>
        <dbReference type="Rhea" id="RHEA:22980"/>
        <dbReference type="Rhea" id="RHEA-COMP:12804"/>
        <dbReference type="Rhea" id="RHEA-COMP:12805"/>
        <dbReference type="Rhea" id="RHEA-COMP:19506"/>
        <dbReference type="Rhea" id="RHEA-COMP:19509"/>
        <dbReference type="ChEBI" id="CHEBI:15378"/>
        <dbReference type="ChEBI" id="CHEBI:50347"/>
        <dbReference type="ChEBI" id="CHEBI:57497"/>
        <dbReference type="ChEBI" id="CHEBI:57570"/>
        <dbReference type="ChEBI" id="CHEBI:132529"/>
        <dbReference type="EC" id="2.4.99.18"/>
    </reaction>
</comment>
<feature type="transmembrane region" description="Helical" evidence="16">
    <location>
        <begin position="391"/>
        <end position="409"/>
    </location>
</feature>
<keyword evidence="20" id="KW-1185">Reference proteome</keyword>
<evidence type="ECO:0000256" key="2">
    <source>
        <dbReference type="ARBA" id="ARBA00001946"/>
    </source>
</evidence>
<evidence type="ECO:0000256" key="10">
    <source>
        <dbReference type="ARBA" id="ARBA00022723"/>
    </source>
</evidence>
<dbReference type="GO" id="GO:0046872">
    <property type="term" value="F:metal ion binding"/>
    <property type="evidence" value="ECO:0007669"/>
    <property type="project" value="UniProtKB-KW"/>
</dbReference>
<evidence type="ECO:0000256" key="9">
    <source>
        <dbReference type="ARBA" id="ARBA00022692"/>
    </source>
</evidence>
<dbReference type="PANTHER" id="PTHR13872">
    <property type="entry name" value="DOLICHYL-DIPHOSPHOOLIGOSACCHARIDE--PROTEIN GLYCOSYLTRANSFERASE SUBUNIT"/>
    <property type="match status" value="1"/>
</dbReference>
<comment type="pathway">
    <text evidence="4">Protein modification; protein glycosylation.</text>
</comment>
<evidence type="ECO:0000256" key="14">
    <source>
        <dbReference type="ARBA" id="ARBA00023211"/>
    </source>
</evidence>
<gene>
    <name evidence="19" type="primary">STT3_1</name>
    <name evidence="19" type="ORF">IWQ60_004292</name>
</gene>
<feature type="transmembrane region" description="Helical" evidence="16">
    <location>
        <begin position="458"/>
        <end position="480"/>
    </location>
</feature>
<evidence type="ECO:0000313" key="19">
    <source>
        <dbReference type="EMBL" id="KAJ1925849.1"/>
    </source>
</evidence>
<comment type="cofactor">
    <cofactor evidence="1">
        <name>Mn(2+)</name>
        <dbReference type="ChEBI" id="CHEBI:29035"/>
    </cofactor>
</comment>
<dbReference type="EMBL" id="JANBPT010000204">
    <property type="protein sequence ID" value="KAJ1925849.1"/>
    <property type="molecule type" value="Genomic_DNA"/>
</dbReference>
<accession>A0A9W8ADW8</accession>
<keyword evidence="14" id="KW-0464">Manganese</keyword>
<proteinExistence type="inferred from homology"/>
<feature type="transmembrane region" description="Helical" evidence="16">
    <location>
        <begin position="120"/>
        <end position="140"/>
    </location>
</feature>
<dbReference type="PANTHER" id="PTHR13872:SF1">
    <property type="entry name" value="DOLICHYL-DIPHOSPHOOLIGOSACCHARIDE--PROTEIN GLYCOSYLTRANSFERASE SUBUNIT STT3B"/>
    <property type="match status" value="1"/>
</dbReference>
<evidence type="ECO:0000256" key="8">
    <source>
        <dbReference type="ARBA" id="ARBA00022679"/>
    </source>
</evidence>
<dbReference type="AlphaFoldDB" id="A0A9W8ADW8"/>
<feature type="domain" description="Oligosaccharyl transferase STT3 N-terminal" evidence="17">
    <location>
        <begin position="25"/>
        <end position="422"/>
    </location>
</feature>
<feature type="transmembrane region" description="Helical" evidence="16">
    <location>
        <begin position="303"/>
        <end position="328"/>
    </location>
</feature>
<keyword evidence="10" id="KW-0479">Metal-binding</keyword>
<feature type="transmembrane region" description="Helical" evidence="16">
    <location>
        <begin position="415"/>
        <end position="437"/>
    </location>
</feature>
<comment type="subcellular location">
    <subcellularLocation>
        <location evidence="3">Endomembrane system</location>
        <topology evidence="3">Multi-pass membrane protein</topology>
    </subcellularLocation>
</comment>
<evidence type="ECO:0000256" key="15">
    <source>
        <dbReference type="ARBA" id="ARBA00048829"/>
    </source>
</evidence>
<feature type="transmembrane region" description="Helical" evidence="16">
    <location>
        <begin position="146"/>
        <end position="163"/>
    </location>
</feature>
<evidence type="ECO:0000256" key="13">
    <source>
        <dbReference type="ARBA" id="ARBA00023136"/>
    </source>
</evidence>
<keyword evidence="13 16" id="KW-0472">Membrane</keyword>
<dbReference type="InterPro" id="IPR048999">
    <property type="entry name" value="STT3-PglB_core"/>
</dbReference>
<evidence type="ECO:0000256" key="3">
    <source>
        <dbReference type="ARBA" id="ARBA00004127"/>
    </source>
</evidence>
<comment type="similarity">
    <text evidence="5">Belongs to the STT3 family.</text>
</comment>
<evidence type="ECO:0000256" key="7">
    <source>
        <dbReference type="ARBA" id="ARBA00022676"/>
    </source>
</evidence>
<name>A0A9W8ADW8_9FUNG</name>
<dbReference type="Pfam" id="PF02516">
    <property type="entry name" value="STT3"/>
    <property type="match status" value="1"/>
</dbReference>
<feature type="transmembrane region" description="Helical" evidence="16">
    <location>
        <begin position="22"/>
        <end position="41"/>
    </location>
</feature>
<dbReference type="OrthoDB" id="10261066at2759"/>
<feature type="transmembrane region" description="Helical" evidence="16">
    <location>
        <begin position="197"/>
        <end position="220"/>
    </location>
</feature>
<reference evidence="19" key="1">
    <citation type="submission" date="2022-07" db="EMBL/GenBank/DDBJ databases">
        <title>Phylogenomic reconstructions and comparative analyses of Kickxellomycotina fungi.</title>
        <authorList>
            <person name="Reynolds N.K."/>
            <person name="Stajich J.E."/>
            <person name="Barry K."/>
            <person name="Grigoriev I.V."/>
            <person name="Crous P."/>
            <person name="Smith M.E."/>
        </authorList>
    </citation>
    <scope>NUCLEOTIDE SEQUENCE</scope>
    <source>
        <strain evidence="19">RSA 861</strain>
    </source>
</reference>
<dbReference type="GO" id="GO:0012505">
    <property type="term" value="C:endomembrane system"/>
    <property type="evidence" value="ECO:0007669"/>
    <property type="project" value="UniProtKB-SubCell"/>
</dbReference>
<evidence type="ECO:0000256" key="4">
    <source>
        <dbReference type="ARBA" id="ARBA00004922"/>
    </source>
</evidence>
<keyword evidence="8 19" id="KW-0808">Transferase</keyword>
<evidence type="ECO:0000256" key="1">
    <source>
        <dbReference type="ARBA" id="ARBA00001936"/>
    </source>
</evidence>
<dbReference type="GO" id="GO:0018279">
    <property type="term" value="P:protein N-linked glycosylation via asparagine"/>
    <property type="evidence" value="ECO:0007669"/>
    <property type="project" value="TreeGrafter"/>
</dbReference>
<organism evidence="19 20">
    <name type="scientific">Tieghemiomyces parasiticus</name>
    <dbReference type="NCBI Taxonomy" id="78921"/>
    <lineage>
        <taxon>Eukaryota</taxon>
        <taxon>Fungi</taxon>
        <taxon>Fungi incertae sedis</taxon>
        <taxon>Zoopagomycota</taxon>
        <taxon>Kickxellomycotina</taxon>
        <taxon>Dimargaritomycetes</taxon>
        <taxon>Dimargaritales</taxon>
        <taxon>Dimargaritaceae</taxon>
        <taxon>Tieghemiomyces</taxon>
    </lineage>
</organism>
<dbReference type="Pfam" id="PF21436">
    <property type="entry name" value="STT3-PglB_core"/>
    <property type="match status" value="1"/>
</dbReference>
<dbReference type="EC" id="2.4.99.18" evidence="6"/>
<keyword evidence="9 16" id="KW-0812">Transmembrane</keyword>
<dbReference type="Proteomes" id="UP001150569">
    <property type="component" value="Unassembled WGS sequence"/>
</dbReference>
<sequence length="713" mass="79242">MSASPPAASAGGVSTLTKTLPLLRVSILLLIAAIGFSSRLFSVIRFESIIHEFDPWFNYRSTQYMAKHGLYAFWNWFDERSWYPLGRVVGGTVYPGLMVTATAMHRVLHALNYPVSIRDICVMIAPMFSGLTALATYLFTREVCNATAGLFAALFIAVAPGYISRSVAGAYDYEGIAIFILMLCFYLWLRAVRTGSALYAVSAALVYFYMVATWGGYVFIINMVPLHACVLTLMGRFTNRLYVAYCTFYAVGTLAAMQIPFVGFQPTSTSEHMASLGTFGLMQVMAFAQLVRGYLPADQFRALLRLLVVGGVAVLVTVFVGLTTVGLISPWNGRFYSLWDTGYAKKHIPIIASVSEHQPTAWSSLFFDLQLLMVLFPAGIYFCFSRLRDSELFVVIYALFASYFAGVMVRLVLTLTPVVCVSGGIAMAHLLRAYGAARVRPSLDPAPATPAPSRRGGLAQLAVLGSLFGVIVVFMFHSTWVTSEAYSSPSVVLASRRPDGSNLIIDDFRDAYYWLRKNTAPDAKILSWWDYGYQITGFSNRTVLVDNNTWNNTHIATVGKVLASNEDTAYGVLRQLDVDYVLVVFGGLVGYSGDDLNKFLWMIRIAQGVYPQEVQESSFFTSNGEYRTDDNASPAMRDSLMYKLSYYRFNEALQGQATDRVRNSRAPSKPIQLDTLDEAMTSSHWIVRIYQVKRPDNLGRSLHKAAGFDRKQK</sequence>
<evidence type="ECO:0000259" key="18">
    <source>
        <dbReference type="Pfam" id="PF21436"/>
    </source>
</evidence>
<protein>
    <recommendedName>
        <fullName evidence="6">dolichyl-diphosphooligosaccharide--protein glycotransferase</fullName>
        <ecNumber evidence="6">2.4.99.18</ecNumber>
    </recommendedName>
</protein>
<comment type="caution">
    <text evidence="19">The sequence shown here is derived from an EMBL/GenBank/DDBJ whole genome shotgun (WGS) entry which is preliminary data.</text>
</comment>
<feature type="transmembrane region" description="Helical" evidence="16">
    <location>
        <begin position="365"/>
        <end position="384"/>
    </location>
</feature>
<feature type="domain" description="STT3/PglB/AglB core" evidence="18">
    <location>
        <begin position="525"/>
        <end position="581"/>
    </location>
</feature>
<dbReference type="Gene3D" id="3.40.50.12610">
    <property type="match status" value="1"/>
</dbReference>
<evidence type="ECO:0000313" key="20">
    <source>
        <dbReference type="Proteomes" id="UP001150569"/>
    </source>
</evidence>
<feature type="transmembrane region" description="Helical" evidence="16">
    <location>
        <begin position="241"/>
        <end position="261"/>
    </location>
</feature>
<keyword evidence="7 19" id="KW-0328">Glycosyltransferase</keyword>
<evidence type="ECO:0000256" key="6">
    <source>
        <dbReference type="ARBA" id="ARBA00012605"/>
    </source>
</evidence>
<dbReference type="GO" id="GO:0016020">
    <property type="term" value="C:membrane"/>
    <property type="evidence" value="ECO:0007669"/>
    <property type="project" value="InterPro"/>
</dbReference>
<dbReference type="InterPro" id="IPR003674">
    <property type="entry name" value="Oligo_trans_STT3"/>
</dbReference>
<dbReference type="InterPro" id="IPR048307">
    <property type="entry name" value="STT3_N"/>
</dbReference>
<evidence type="ECO:0000256" key="11">
    <source>
        <dbReference type="ARBA" id="ARBA00022842"/>
    </source>
</evidence>